<evidence type="ECO:0008006" key="2">
    <source>
        <dbReference type="Google" id="ProtNLM"/>
    </source>
</evidence>
<gene>
    <name evidence="1" type="ORF">SPPYR_0814</name>
</gene>
<accession>A0A1Y5PXI2</accession>
<reference evidence="1" key="1">
    <citation type="submission" date="2016-03" db="EMBL/GenBank/DDBJ databases">
        <authorList>
            <person name="Ploux O."/>
        </authorList>
    </citation>
    <scope>NUCLEOTIDE SEQUENCE</scope>
    <source>
        <strain evidence="1">UC10</strain>
    </source>
</reference>
<evidence type="ECO:0000313" key="1">
    <source>
        <dbReference type="EMBL" id="SBV31934.1"/>
    </source>
</evidence>
<proteinExistence type="predicted"/>
<dbReference type="KEGG" id="sphu:SPPYR_0814"/>
<organism evidence="1">
    <name type="scientific">uncultured Sphingopyxis sp</name>
    <dbReference type="NCBI Taxonomy" id="310581"/>
    <lineage>
        <taxon>Bacteria</taxon>
        <taxon>Pseudomonadati</taxon>
        <taxon>Pseudomonadota</taxon>
        <taxon>Alphaproteobacteria</taxon>
        <taxon>Sphingomonadales</taxon>
        <taxon>Sphingomonadaceae</taxon>
        <taxon>Sphingopyxis</taxon>
        <taxon>environmental samples</taxon>
    </lineage>
</organism>
<name>A0A1Y5PXI2_9SPHN</name>
<dbReference type="RefSeq" id="WP_295323959.1">
    <property type="nucleotide sequence ID" value="NZ_LT598653.1"/>
</dbReference>
<protein>
    <recommendedName>
        <fullName evidence="2">ACT domain-containing protein</fullName>
    </recommendedName>
</protein>
<dbReference type="AlphaFoldDB" id="A0A1Y5PXI2"/>
<sequence>MHRFRIDAILDPQSLPRVANFFAQRAFVPSALTMHLLPSHMRIEVVVAGLEAAQAAIIAAKLGEVVAVLRSEVEEIETAAFAADRAKPALTLVG</sequence>
<dbReference type="EMBL" id="LT598653">
    <property type="protein sequence ID" value="SBV31934.1"/>
    <property type="molecule type" value="Genomic_DNA"/>
</dbReference>